<gene>
    <name evidence="3" type="ORF">A7P90_06785</name>
</gene>
<dbReference type="Proteomes" id="UP000077589">
    <property type="component" value="Unassembled WGS sequence"/>
</dbReference>
<sequence>MYYPRHLQSVLQKLSAQFPAVLLTGARQVGKSTLLQHIAPEYGYLTLDDPLLLDQAKNEPQLFLLNHTPPLIVDEVQYAPELFPLLKMDIDRRKQNGLYLLSGSQAFELMQNVSESLAGRIAVLKLNGLSWREMRGDDFQTAFVPDEGYLADRNPVSRLPEHENIWQIIHRGDMPRLYEQPETDWQVYYASYVATYIERDVRQLVNVGSSGDFTRFMIAIAARSGELLNYSSVAQETGVSVDTVKRWLTVLQTSGIVYLLQPYGNNHLKRAIKTPKVYMLNTGLMAYLTKWLTPETIQNGAKSGQFFETFVVGEIIKSFHNQGQEPPIYFYRDTNQKEIDLLIEHRQMLYPVEIKATANPNKKMAAAFNLLRNTLPANELGIAHGTIINQYPQKIWLAENLVAVPAAYI</sequence>
<accession>A0A1A9RIR8</accession>
<comment type="caution">
    <text evidence="3">The sequence shown here is derived from an EMBL/GenBank/DDBJ whole genome shotgun (WGS) entry which is preliminary data.</text>
</comment>
<dbReference type="InterPro" id="IPR027417">
    <property type="entry name" value="P-loop_NTPase"/>
</dbReference>
<dbReference type="OrthoDB" id="9771844at2"/>
<name>A0A1A9RIR8_EIKCO</name>
<dbReference type="PANTHER" id="PTHR43566">
    <property type="entry name" value="CONSERVED PROTEIN"/>
    <property type="match status" value="1"/>
</dbReference>
<dbReference type="InterPro" id="IPR041682">
    <property type="entry name" value="AAA_14"/>
</dbReference>
<reference evidence="4" key="1">
    <citation type="submission" date="2016-05" db="EMBL/GenBank/DDBJ databases">
        <title>Draft genome of Corynebacterium afermentans subsp. afermentans LCDC 88199T.</title>
        <authorList>
            <person name="Bernier A.-M."/>
            <person name="Bernard K."/>
        </authorList>
    </citation>
    <scope>NUCLEOTIDE SEQUENCE [LARGE SCALE GENOMIC DNA]</scope>
    <source>
        <strain evidence="4">NML04-0072</strain>
    </source>
</reference>
<evidence type="ECO:0000313" key="3">
    <source>
        <dbReference type="EMBL" id="OAM18622.1"/>
    </source>
</evidence>
<dbReference type="RefSeq" id="WP_064087790.1">
    <property type="nucleotide sequence ID" value="NZ_LXSG01000033.1"/>
</dbReference>
<dbReference type="EMBL" id="LXSG01000033">
    <property type="protein sequence ID" value="OAM18622.1"/>
    <property type="molecule type" value="Genomic_DNA"/>
</dbReference>
<evidence type="ECO:0000259" key="2">
    <source>
        <dbReference type="Pfam" id="PF13635"/>
    </source>
</evidence>
<dbReference type="Pfam" id="PF13173">
    <property type="entry name" value="AAA_14"/>
    <property type="match status" value="1"/>
</dbReference>
<dbReference type="Pfam" id="PF13635">
    <property type="entry name" value="DUF4143"/>
    <property type="match status" value="1"/>
</dbReference>
<evidence type="ECO:0000259" key="1">
    <source>
        <dbReference type="Pfam" id="PF13173"/>
    </source>
</evidence>
<organism evidence="3 4">
    <name type="scientific">Eikenella corrodens</name>
    <dbReference type="NCBI Taxonomy" id="539"/>
    <lineage>
        <taxon>Bacteria</taxon>
        <taxon>Pseudomonadati</taxon>
        <taxon>Pseudomonadota</taxon>
        <taxon>Betaproteobacteria</taxon>
        <taxon>Neisseriales</taxon>
        <taxon>Neisseriaceae</taxon>
        <taxon>Eikenella</taxon>
    </lineage>
</organism>
<protein>
    <submittedName>
        <fullName evidence="3">ATPase</fullName>
    </submittedName>
</protein>
<dbReference type="AlphaFoldDB" id="A0A1A9RIR8"/>
<dbReference type="SUPFAM" id="SSF52540">
    <property type="entry name" value="P-loop containing nucleoside triphosphate hydrolases"/>
    <property type="match status" value="1"/>
</dbReference>
<dbReference type="InterPro" id="IPR025420">
    <property type="entry name" value="DUF4143"/>
</dbReference>
<dbReference type="PANTHER" id="PTHR43566:SF2">
    <property type="entry name" value="DUF4143 DOMAIN-CONTAINING PROTEIN"/>
    <property type="match status" value="1"/>
</dbReference>
<feature type="domain" description="DUF4143" evidence="2">
    <location>
        <begin position="198"/>
        <end position="356"/>
    </location>
</feature>
<evidence type="ECO:0000313" key="4">
    <source>
        <dbReference type="Proteomes" id="UP000077589"/>
    </source>
</evidence>
<proteinExistence type="predicted"/>
<feature type="domain" description="AAA" evidence="1">
    <location>
        <begin position="18"/>
        <end position="134"/>
    </location>
</feature>